<name>A0ABP8H4Z8_9BURK</name>
<evidence type="ECO:0000313" key="4">
    <source>
        <dbReference type="Proteomes" id="UP001501671"/>
    </source>
</evidence>
<evidence type="ECO:0000256" key="1">
    <source>
        <dbReference type="ARBA" id="ARBA00022842"/>
    </source>
</evidence>
<comment type="caution">
    <text evidence="3">The sequence shown here is derived from an EMBL/GenBank/DDBJ whole genome shotgun (WGS) entry which is preliminary data.</text>
</comment>
<dbReference type="CDD" id="cd04182">
    <property type="entry name" value="GT_2_like_f"/>
    <property type="match status" value="1"/>
</dbReference>
<protein>
    <recommendedName>
        <fullName evidence="2">MobA-like NTP transferase domain-containing protein</fullName>
    </recommendedName>
</protein>
<evidence type="ECO:0000313" key="3">
    <source>
        <dbReference type="EMBL" id="GAA4334459.1"/>
    </source>
</evidence>
<dbReference type="PANTHER" id="PTHR43777:SF1">
    <property type="entry name" value="MOLYBDENUM COFACTOR CYTIDYLYLTRANSFERASE"/>
    <property type="match status" value="1"/>
</dbReference>
<dbReference type="Proteomes" id="UP001501671">
    <property type="component" value="Unassembled WGS sequence"/>
</dbReference>
<sequence length="256" mass="26640">MGCLLKQGGGLYPRLRVGAVLLAAGEGRRMGGVAKPLIRLAGVPLVNRMLIALSGAGVDEVAVVTGYCHESVEARVRDFPVTLVHHPDYAAGQQGSVRAGLAALNGPFDAIFIVPADQPLIGSADLVELIGAFKRRPGGHALVPMAGGRRGNPVLLDDTARERILAGSANAGCRQFIERHPDLVHAYATDNEHFVVDLDTLDDVRLLEQRTGWAFVLPEPESGARSAPAPACVAAIAPAASQHPPLPASAAARTGG</sequence>
<dbReference type="RefSeq" id="WP_345250246.1">
    <property type="nucleotide sequence ID" value="NZ_BAABFO010000012.1"/>
</dbReference>
<gene>
    <name evidence="3" type="ORF">GCM10023144_26710</name>
</gene>
<dbReference type="PANTHER" id="PTHR43777">
    <property type="entry name" value="MOLYBDENUM COFACTOR CYTIDYLYLTRANSFERASE"/>
    <property type="match status" value="1"/>
</dbReference>
<feature type="domain" description="MobA-like NTP transferase" evidence="2">
    <location>
        <begin position="19"/>
        <end position="181"/>
    </location>
</feature>
<dbReference type="InterPro" id="IPR025877">
    <property type="entry name" value="MobA-like_NTP_Trfase"/>
</dbReference>
<organism evidence="3 4">
    <name type="scientific">Pigmentiphaga soli</name>
    <dbReference type="NCBI Taxonomy" id="1007095"/>
    <lineage>
        <taxon>Bacteria</taxon>
        <taxon>Pseudomonadati</taxon>
        <taxon>Pseudomonadota</taxon>
        <taxon>Betaproteobacteria</taxon>
        <taxon>Burkholderiales</taxon>
        <taxon>Alcaligenaceae</taxon>
        <taxon>Pigmentiphaga</taxon>
    </lineage>
</organism>
<evidence type="ECO:0000259" key="2">
    <source>
        <dbReference type="Pfam" id="PF12804"/>
    </source>
</evidence>
<dbReference type="Gene3D" id="3.90.550.10">
    <property type="entry name" value="Spore Coat Polysaccharide Biosynthesis Protein SpsA, Chain A"/>
    <property type="match status" value="1"/>
</dbReference>
<dbReference type="InterPro" id="IPR029044">
    <property type="entry name" value="Nucleotide-diphossugar_trans"/>
</dbReference>
<accession>A0ABP8H4Z8</accession>
<keyword evidence="4" id="KW-1185">Reference proteome</keyword>
<proteinExistence type="predicted"/>
<keyword evidence="1" id="KW-0460">Magnesium</keyword>
<reference evidence="4" key="1">
    <citation type="journal article" date="2019" name="Int. J. Syst. Evol. Microbiol.">
        <title>The Global Catalogue of Microorganisms (GCM) 10K type strain sequencing project: providing services to taxonomists for standard genome sequencing and annotation.</title>
        <authorList>
            <consortium name="The Broad Institute Genomics Platform"/>
            <consortium name="The Broad Institute Genome Sequencing Center for Infectious Disease"/>
            <person name="Wu L."/>
            <person name="Ma J."/>
        </authorList>
    </citation>
    <scope>NUCLEOTIDE SEQUENCE [LARGE SCALE GENOMIC DNA]</scope>
    <source>
        <strain evidence="4">JCM 17666</strain>
    </source>
</reference>
<dbReference type="EMBL" id="BAABFO010000012">
    <property type="protein sequence ID" value="GAA4334459.1"/>
    <property type="molecule type" value="Genomic_DNA"/>
</dbReference>
<dbReference type="SUPFAM" id="SSF53448">
    <property type="entry name" value="Nucleotide-diphospho-sugar transferases"/>
    <property type="match status" value="1"/>
</dbReference>
<dbReference type="Pfam" id="PF12804">
    <property type="entry name" value="NTP_transf_3"/>
    <property type="match status" value="1"/>
</dbReference>